<sequence>MASLKNKKGDLELTLLETKGIKSSEVFAIVDLPPNKPFKTHTFKGPDPKFNEKFTLDLMTFQDDEILITLKEVKTGVSKFIGQVQIPIQALNLPSSPQWYFLSDKPTYKEGQKPKIVNGSVLIHLNFVHRLIRAKSRSSVSKDLGQGLQDQFSKLLEQGGNIPRPNLKPPTSVIKEKPSSVPSDQSSSKSTPSTCSPISSTFSSMEDMYTTKEEEVIIDETLKNKENIVLQQIQLQRDHIKKLQDSVRISESQGKSVVQDKVKIKKMLEEIEDMEQLIASAKSQSLNQSKQQQVQQLPPKQTVQNNNQRPTLSKSSNFYKQQLPSANNKRSDISEFRFEEKKPANVNSSYDDLLAEMDSMQNNSNKENEEKKIQILTKELEKYKQMVLGKQSNSIQTLTPNNKLEIKLKMMEEENQSLIQEKKIIYEKYKLFERESEKLEKELEYELELKRKDSKKIEESKKVAKELELAQSKIKLLTLELDSKSNNNNNNNKANVLTNQPDLKLQYKIKSLELELESERKSKLDLLERIKKLEKDLEKSETIQARQKSELSRLEKELGNHFVNSNFDLDGASPGDKDFLSHLQHNVQEQNNQISLLVTKLEKLDKLEDLMRKLESMKLNQSALGGSGGIDGGKRTHLDIKKEMEELQQIICNEKTKAKDREDANVKFEKLFQELSQTQEYRNEILQMREEKRRINEPLNQKALQKLAPIYNLLNIEKNPELKDRVKDAPELLLIGMDPKAIGSKHQNDFQSYLLRSVNLEELRAIAAQLPKWRPDQKKQAEWTLSLEEKIDQLSKQPQSSNPPAPPRPKPKPSATLQRPSSASKTATLKKPSNCSNTVGHGDLFSELLKKRTKIQ</sequence>
<evidence type="ECO:0000313" key="4">
    <source>
        <dbReference type="EMBL" id="KAF2077972.1"/>
    </source>
</evidence>
<dbReference type="Proteomes" id="UP000695562">
    <property type="component" value="Unassembled WGS sequence"/>
</dbReference>
<evidence type="ECO:0000256" key="1">
    <source>
        <dbReference type="SAM" id="Coils"/>
    </source>
</evidence>
<feature type="compositionally biased region" description="Polar residues" evidence="2">
    <location>
        <begin position="816"/>
        <end position="839"/>
    </location>
</feature>
<evidence type="ECO:0000313" key="5">
    <source>
        <dbReference type="Proteomes" id="UP000695562"/>
    </source>
</evidence>
<dbReference type="InterPro" id="IPR000008">
    <property type="entry name" value="C2_dom"/>
</dbReference>
<dbReference type="CDD" id="cd00030">
    <property type="entry name" value="C2"/>
    <property type="match status" value="1"/>
</dbReference>
<keyword evidence="1" id="KW-0175">Coiled coil</keyword>
<gene>
    <name evidence="4" type="ORF">CYY_000696</name>
</gene>
<feature type="coiled-coil region" evidence="1">
    <location>
        <begin position="350"/>
        <end position="557"/>
    </location>
</feature>
<feature type="compositionally biased region" description="Polar residues" evidence="2">
    <location>
        <begin position="305"/>
        <end position="328"/>
    </location>
</feature>
<dbReference type="InterPro" id="IPR035892">
    <property type="entry name" value="C2_domain_sf"/>
</dbReference>
<keyword evidence="5" id="KW-1185">Reference proteome</keyword>
<dbReference type="EMBL" id="AJWJ01000014">
    <property type="protein sequence ID" value="KAF2077972.1"/>
    <property type="molecule type" value="Genomic_DNA"/>
</dbReference>
<feature type="region of interest" description="Disordered" evidence="2">
    <location>
        <begin position="158"/>
        <end position="206"/>
    </location>
</feature>
<evidence type="ECO:0000259" key="3">
    <source>
        <dbReference type="SMART" id="SM00239"/>
    </source>
</evidence>
<dbReference type="Pfam" id="PF00168">
    <property type="entry name" value="C2"/>
    <property type="match status" value="1"/>
</dbReference>
<proteinExistence type="predicted"/>
<name>A0A8J4V8M6_9MYCE</name>
<feature type="compositionally biased region" description="Low complexity" evidence="2">
    <location>
        <begin position="179"/>
        <end position="204"/>
    </location>
</feature>
<dbReference type="Gene3D" id="2.60.40.150">
    <property type="entry name" value="C2 domain"/>
    <property type="match status" value="1"/>
</dbReference>
<accession>A0A8J4V8M6</accession>
<dbReference type="SUPFAM" id="SSF49562">
    <property type="entry name" value="C2 domain (Calcium/lipid-binding domain, CaLB)"/>
    <property type="match status" value="1"/>
</dbReference>
<protein>
    <recommendedName>
        <fullName evidence="3">C2 domain-containing protein</fullName>
    </recommendedName>
</protein>
<dbReference type="AlphaFoldDB" id="A0A8J4V8M6"/>
<evidence type="ECO:0000256" key="2">
    <source>
        <dbReference type="SAM" id="MobiDB-lite"/>
    </source>
</evidence>
<feature type="compositionally biased region" description="Basic and acidic residues" evidence="2">
    <location>
        <begin position="329"/>
        <end position="340"/>
    </location>
</feature>
<feature type="region of interest" description="Disordered" evidence="2">
    <location>
        <begin position="282"/>
        <end position="340"/>
    </location>
</feature>
<organism evidence="4 5">
    <name type="scientific">Polysphondylium violaceum</name>
    <dbReference type="NCBI Taxonomy" id="133409"/>
    <lineage>
        <taxon>Eukaryota</taxon>
        <taxon>Amoebozoa</taxon>
        <taxon>Evosea</taxon>
        <taxon>Eumycetozoa</taxon>
        <taxon>Dictyostelia</taxon>
        <taxon>Dictyosteliales</taxon>
        <taxon>Dictyosteliaceae</taxon>
        <taxon>Polysphondylium</taxon>
    </lineage>
</organism>
<feature type="region of interest" description="Disordered" evidence="2">
    <location>
        <begin position="793"/>
        <end position="843"/>
    </location>
</feature>
<feature type="coiled-coil region" evidence="1">
    <location>
        <begin position="587"/>
        <end position="624"/>
    </location>
</feature>
<feature type="domain" description="C2" evidence="3">
    <location>
        <begin position="10"/>
        <end position="100"/>
    </location>
</feature>
<reference evidence="4" key="1">
    <citation type="submission" date="2020-01" db="EMBL/GenBank/DDBJ databases">
        <title>Development of genomics and gene disruption for Polysphondylium violaceum indicates a role for the polyketide synthase stlB in stalk morphogenesis.</title>
        <authorList>
            <person name="Narita B."/>
            <person name="Kawabe Y."/>
            <person name="Kin K."/>
            <person name="Saito T."/>
            <person name="Gibbs R."/>
            <person name="Kuspa A."/>
            <person name="Muzny D."/>
            <person name="Queller D."/>
            <person name="Richards S."/>
            <person name="Strassman J."/>
            <person name="Sucgang R."/>
            <person name="Worley K."/>
            <person name="Schaap P."/>
        </authorList>
    </citation>
    <scope>NUCLEOTIDE SEQUENCE</scope>
    <source>
        <strain evidence="4">QSvi11</strain>
    </source>
</reference>
<dbReference type="SMART" id="SM00239">
    <property type="entry name" value="C2"/>
    <property type="match status" value="1"/>
</dbReference>
<feature type="compositionally biased region" description="Low complexity" evidence="2">
    <location>
        <begin position="284"/>
        <end position="304"/>
    </location>
</feature>
<comment type="caution">
    <text evidence="4">The sequence shown here is derived from an EMBL/GenBank/DDBJ whole genome shotgun (WGS) entry which is preliminary data.</text>
</comment>
<dbReference type="OrthoDB" id="20075at2759"/>